<accession>A0A5C5FY82</accession>
<name>A0A5C5FY82_9BASI</name>
<reference evidence="1 2" key="1">
    <citation type="submission" date="2019-03" db="EMBL/GenBank/DDBJ databases">
        <title>Rhodosporidium diobovatum UCD-FST 08-225 genome sequencing, assembly, and annotation.</title>
        <authorList>
            <person name="Fakankun I.U."/>
            <person name="Fristensky B."/>
            <person name="Levin D.B."/>
        </authorList>
    </citation>
    <scope>NUCLEOTIDE SEQUENCE [LARGE SCALE GENOMIC DNA]</scope>
    <source>
        <strain evidence="1 2">UCD-FST 08-225</strain>
    </source>
</reference>
<dbReference type="EMBL" id="SOZI01000040">
    <property type="protein sequence ID" value="TNY21585.1"/>
    <property type="molecule type" value="Genomic_DNA"/>
</dbReference>
<protein>
    <submittedName>
        <fullName evidence="1">Uncharacterized protein</fullName>
    </submittedName>
</protein>
<evidence type="ECO:0000313" key="2">
    <source>
        <dbReference type="Proteomes" id="UP000311382"/>
    </source>
</evidence>
<comment type="caution">
    <text evidence="1">The sequence shown here is derived from an EMBL/GenBank/DDBJ whole genome shotgun (WGS) entry which is preliminary data.</text>
</comment>
<sequence>MSHGGLSWTARQSLLVALADVLVKLRRVRPHDVFVLGGLQSLDMYAHSVDAAASLAGQHGPKLADLLPQTAFCTSDAPIVFDMVPSRFVRPGDLQQALWGPSAPDSPFHTSTFLCTVHGVGTLGHVRILGLPGAPSIITDKALVSTVQSSTVHTKCLTWCALIAEQLVLGATSTNDDAFHAALSAIRYAWRVGVAASSARGARDRLESERAAAQRGLLHALREMLGSERGDTVIRTWQHRFSDEVFVGKAVHWETTRLPHVATTAGLYEEYREVQLAIGHVLDQFSRHFAHGVTSSHEALQMVMAADQLSLAKSSFEPAQRTRGDSRAVFA</sequence>
<dbReference type="Proteomes" id="UP000311382">
    <property type="component" value="Unassembled WGS sequence"/>
</dbReference>
<organism evidence="1 2">
    <name type="scientific">Rhodotorula diobovata</name>
    <dbReference type="NCBI Taxonomy" id="5288"/>
    <lineage>
        <taxon>Eukaryota</taxon>
        <taxon>Fungi</taxon>
        <taxon>Dikarya</taxon>
        <taxon>Basidiomycota</taxon>
        <taxon>Pucciniomycotina</taxon>
        <taxon>Microbotryomycetes</taxon>
        <taxon>Sporidiobolales</taxon>
        <taxon>Sporidiobolaceae</taxon>
        <taxon>Rhodotorula</taxon>
    </lineage>
</organism>
<dbReference type="AlphaFoldDB" id="A0A5C5FY82"/>
<proteinExistence type="predicted"/>
<gene>
    <name evidence="1" type="ORF">DMC30DRAFT_194471</name>
</gene>
<evidence type="ECO:0000313" key="1">
    <source>
        <dbReference type="EMBL" id="TNY21585.1"/>
    </source>
</evidence>
<keyword evidence="2" id="KW-1185">Reference proteome</keyword>